<gene>
    <name evidence="1" type="ORF">Rleg9DRAFT_0415</name>
</gene>
<accession>J0GVX1</accession>
<sequence>MTECGWTDRANRDVDDCVYRRPKDGATRPRHARLRGANLLSVIIGFDPRIYAPASEGAAWMLGSNPRMTENGGRIEPFAALPRFAC</sequence>
<evidence type="ECO:0000313" key="2">
    <source>
        <dbReference type="Proteomes" id="UP000005092"/>
    </source>
</evidence>
<organism evidence="1 2">
    <name type="scientific">Rhizobium leguminosarum bv. trifolii WSM597</name>
    <dbReference type="NCBI Taxonomy" id="754764"/>
    <lineage>
        <taxon>Bacteria</taxon>
        <taxon>Pseudomonadati</taxon>
        <taxon>Pseudomonadota</taxon>
        <taxon>Alphaproteobacteria</taxon>
        <taxon>Hyphomicrobiales</taxon>
        <taxon>Rhizobiaceae</taxon>
        <taxon>Rhizobium/Agrobacterium group</taxon>
        <taxon>Rhizobium</taxon>
    </lineage>
</organism>
<dbReference type="EMBL" id="JH719382">
    <property type="protein sequence ID" value="EJB01678.1"/>
    <property type="molecule type" value="Genomic_DNA"/>
</dbReference>
<dbReference type="AlphaFoldDB" id="J0GVX1"/>
<reference evidence="1 2" key="1">
    <citation type="submission" date="2012-02" db="EMBL/GenBank/DDBJ databases">
        <title>Improved High-Quality Draft Sequence of Rhizobium leguminosarum bv. trifolii WSM597.</title>
        <authorList>
            <consortium name="US DOE Joint Genome Institute"/>
            <person name="Lucas S."/>
            <person name="Han J."/>
            <person name="Lapidus A."/>
            <person name="Cheng J.-F."/>
            <person name="Goodwin L."/>
            <person name="Pitluck S."/>
            <person name="Peters L."/>
            <person name="Ovchinnikova G."/>
            <person name="Held B."/>
            <person name="Detter J.C."/>
            <person name="Han C."/>
            <person name="Tapia R."/>
            <person name="Land M."/>
            <person name="Hauser L."/>
            <person name="Kyrpides N."/>
            <person name="Ivanova N."/>
            <person name="Pagani I."/>
            <person name="Brau L."/>
            <person name="Yates R."/>
            <person name="O'Hara G."/>
            <person name="Rui T."/>
            <person name="Howieson J."/>
            <person name="Reeve W."/>
            <person name="Woyke T."/>
        </authorList>
    </citation>
    <scope>NUCLEOTIDE SEQUENCE [LARGE SCALE GENOMIC DNA]</scope>
    <source>
        <strain evidence="1 2">WSM597</strain>
    </source>
</reference>
<dbReference type="Proteomes" id="UP000005092">
    <property type="component" value="Unassembled WGS sequence"/>
</dbReference>
<dbReference type="HOGENOM" id="CLU_2495709_0_0_5"/>
<protein>
    <submittedName>
        <fullName evidence="1">Uncharacterized protein</fullName>
    </submittedName>
</protein>
<proteinExistence type="predicted"/>
<name>J0GVX1_RHILT</name>
<evidence type="ECO:0000313" key="1">
    <source>
        <dbReference type="EMBL" id="EJB01678.1"/>
    </source>
</evidence>